<dbReference type="SUPFAM" id="SSF51430">
    <property type="entry name" value="NAD(P)-linked oxidoreductase"/>
    <property type="match status" value="1"/>
</dbReference>
<feature type="compositionally biased region" description="Basic and acidic residues" evidence="1">
    <location>
        <begin position="573"/>
        <end position="596"/>
    </location>
</feature>
<comment type="caution">
    <text evidence="3">The sequence shown here is derived from an EMBL/GenBank/DDBJ whole genome shotgun (WGS) entry which is preliminary data.</text>
</comment>
<evidence type="ECO:0000313" key="3">
    <source>
        <dbReference type="EMBL" id="GMH49497.1"/>
    </source>
</evidence>
<dbReference type="AlphaFoldDB" id="A0A9W6Z7J4"/>
<evidence type="ECO:0000259" key="2">
    <source>
        <dbReference type="Pfam" id="PF00248"/>
    </source>
</evidence>
<accession>A0A9W6Z7J4</accession>
<gene>
    <name evidence="3" type="ORF">TrVE_jg9589</name>
</gene>
<dbReference type="Gene3D" id="3.20.20.100">
    <property type="entry name" value="NADP-dependent oxidoreductase domain"/>
    <property type="match status" value="1"/>
</dbReference>
<dbReference type="Proteomes" id="UP001165160">
    <property type="component" value="Unassembled WGS sequence"/>
</dbReference>
<feature type="domain" description="NADP-dependent oxidoreductase" evidence="2">
    <location>
        <begin position="93"/>
        <end position="269"/>
    </location>
</feature>
<dbReference type="InterPro" id="IPR023210">
    <property type="entry name" value="NADP_OxRdtase_dom"/>
</dbReference>
<dbReference type="Pfam" id="PF00248">
    <property type="entry name" value="Aldo_ket_red"/>
    <property type="match status" value="1"/>
</dbReference>
<dbReference type="PANTHER" id="PTHR43312:SF2">
    <property type="entry name" value="OXIDOREDUCTASE"/>
    <property type="match status" value="1"/>
</dbReference>
<proteinExistence type="predicted"/>
<dbReference type="PANTHER" id="PTHR43312">
    <property type="entry name" value="D-THREO-ALDOSE 1-DEHYDROGENASE"/>
    <property type="match status" value="1"/>
</dbReference>
<reference evidence="4" key="1">
    <citation type="journal article" date="2023" name="Commun. Biol.">
        <title>Genome analysis of Parmales, the sister group of diatoms, reveals the evolutionary specialization of diatoms from phago-mixotrophs to photoautotrophs.</title>
        <authorList>
            <person name="Ban H."/>
            <person name="Sato S."/>
            <person name="Yoshikawa S."/>
            <person name="Yamada K."/>
            <person name="Nakamura Y."/>
            <person name="Ichinomiya M."/>
            <person name="Sato N."/>
            <person name="Blanc-Mathieu R."/>
            <person name="Endo H."/>
            <person name="Kuwata A."/>
            <person name="Ogata H."/>
        </authorList>
    </citation>
    <scope>NUCLEOTIDE SEQUENCE [LARGE SCALE GENOMIC DNA]</scope>
    <source>
        <strain evidence="4">NIES 3699</strain>
    </source>
</reference>
<dbReference type="EMBL" id="BRXX01000597">
    <property type="protein sequence ID" value="GMH49497.1"/>
    <property type="molecule type" value="Genomic_DNA"/>
</dbReference>
<dbReference type="InterPro" id="IPR036812">
    <property type="entry name" value="NAD(P)_OxRdtase_dom_sf"/>
</dbReference>
<keyword evidence="4" id="KW-1185">Reference proteome</keyword>
<organism evidence="3 4">
    <name type="scientific">Triparma verrucosa</name>
    <dbReference type="NCBI Taxonomy" id="1606542"/>
    <lineage>
        <taxon>Eukaryota</taxon>
        <taxon>Sar</taxon>
        <taxon>Stramenopiles</taxon>
        <taxon>Ochrophyta</taxon>
        <taxon>Bolidophyceae</taxon>
        <taxon>Parmales</taxon>
        <taxon>Triparmaceae</taxon>
        <taxon>Triparma</taxon>
    </lineage>
</organism>
<evidence type="ECO:0000256" key="1">
    <source>
        <dbReference type="SAM" id="MobiDB-lite"/>
    </source>
</evidence>
<evidence type="ECO:0000313" key="4">
    <source>
        <dbReference type="Proteomes" id="UP001165160"/>
    </source>
</evidence>
<name>A0A9W6Z7J4_9STRA</name>
<feature type="region of interest" description="Disordered" evidence="1">
    <location>
        <begin position="559"/>
        <end position="596"/>
    </location>
</feature>
<sequence length="596" mass="65999">MGSGASSLERPAIANEPELKDLVGKATESLSDDQLFKLVRQMNWHKRSFLCTHEGGLSEVCSGLIKLCSDVKTTKVPTKRFGRTEIQMPIVTCGGMRLQQTWMPDNLPISPKKINATCQNNLVECVRMSLSLGINHFETARFYGTSELQFVDAISSMIASGEIKREDVIIQTKVTPAATNEEFRKTFELSWRHMSKLGYIDLFSFHGASTDVTFKRIFKDEEALTDGNYEVALELQREGKIKWIGFSTHGTPKPIKRMIKTEKFDYVNLHYHYFGSYHASYYEDGEGGFGNKANVELANSLDMGVFIISPFDKGGALYRPTEIVAQCCNPLSPMTFQSLFLWNEGAHTISIGIAKPSDFDEVVHAAGLYGDPEYETLTLPKVNLAKDNLDATMSAAVGEDWLREFWRGVPSMLEEESAGIAVCHILWLWGLVKAFGMVTFAQERYKSLEGASKKWSDKKALKDYKAAVVAGWAFNPGRAFEPSVSEWSPILGSCTIKGKVVEAMEEAHSWLKSSKKPSPALSDSDLNCEEAYSLVTWESFPGDSVTVGGVVLQNVSGGLVGAGGGKSPKHRKQSQELREFFSPDGKMAEEEKGQGV</sequence>
<protein>
    <recommendedName>
        <fullName evidence="2">NADP-dependent oxidoreductase domain-containing protein</fullName>
    </recommendedName>
</protein>
<dbReference type="InterPro" id="IPR053135">
    <property type="entry name" value="AKR2_Oxidoreductase"/>
</dbReference>